<dbReference type="Proteomes" id="UP000807306">
    <property type="component" value="Unassembled WGS sequence"/>
</dbReference>
<evidence type="ECO:0008006" key="4">
    <source>
        <dbReference type="Google" id="ProtNLM"/>
    </source>
</evidence>
<proteinExistence type="predicted"/>
<gene>
    <name evidence="2" type="ORF">CPB83DRAFT_612322</name>
</gene>
<name>A0A9P6E8D0_9AGAR</name>
<dbReference type="PROSITE" id="PS51257">
    <property type="entry name" value="PROKAR_LIPOPROTEIN"/>
    <property type="match status" value="1"/>
</dbReference>
<feature type="chain" id="PRO_5040422417" description="F-box domain-containing protein" evidence="1">
    <location>
        <begin position="28"/>
        <end position="90"/>
    </location>
</feature>
<sequence length="90" mass="10387">MAKKNSPSSLPFPILISCICSCWRALAYQTPRLWCTIFLPEVWDCGRETTSDWFHRWSLKALTIAIRNTANLGISLEFLTRYCILSKFIA</sequence>
<evidence type="ECO:0000313" key="2">
    <source>
        <dbReference type="EMBL" id="KAF9524421.1"/>
    </source>
</evidence>
<reference evidence="2" key="1">
    <citation type="submission" date="2020-11" db="EMBL/GenBank/DDBJ databases">
        <authorList>
            <consortium name="DOE Joint Genome Institute"/>
            <person name="Ahrendt S."/>
            <person name="Riley R."/>
            <person name="Andreopoulos W."/>
            <person name="Labutti K."/>
            <person name="Pangilinan J."/>
            <person name="Ruiz-Duenas F.J."/>
            <person name="Barrasa J.M."/>
            <person name="Sanchez-Garcia M."/>
            <person name="Camarero S."/>
            <person name="Miyauchi S."/>
            <person name="Serrano A."/>
            <person name="Linde D."/>
            <person name="Babiker R."/>
            <person name="Drula E."/>
            <person name="Ayuso-Fernandez I."/>
            <person name="Pacheco R."/>
            <person name="Padilla G."/>
            <person name="Ferreira P."/>
            <person name="Barriuso J."/>
            <person name="Kellner H."/>
            <person name="Castanera R."/>
            <person name="Alfaro M."/>
            <person name="Ramirez L."/>
            <person name="Pisabarro A.G."/>
            <person name="Kuo A."/>
            <person name="Tritt A."/>
            <person name="Lipzen A."/>
            <person name="He G."/>
            <person name="Yan M."/>
            <person name="Ng V."/>
            <person name="Cullen D."/>
            <person name="Martin F."/>
            <person name="Rosso M.-N."/>
            <person name="Henrissat B."/>
            <person name="Hibbett D."/>
            <person name="Martinez A.T."/>
            <person name="Grigoriev I.V."/>
        </authorList>
    </citation>
    <scope>NUCLEOTIDE SEQUENCE</scope>
    <source>
        <strain evidence="2">CBS 506.95</strain>
    </source>
</reference>
<evidence type="ECO:0000256" key="1">
    <source>
        <dbReference type="SAM" id="SignalP"/>
    </source>
</evidence>
<dbReference type="EMBL" id="MU157899">
    <property type="protein sequence ID" value="KAF9524421.1"/>
    <property type="molecule type" value="Genomic_DNA"/>
</dbReference>
<organism evidence="2 3">
    <name type="scientific">Crepidotus variabilis</name>
    <dbReference type="NCBI Taxonomy" id="179855"/>
    <lineage>
        <taxon>Eukaryota</taxon>
        <taxon>Fungi</taxon>
        <taxon>Dikarya</taxon>
        <taxon>Basidiomycota</taxon>
        <taxon>Agaricomycotina</taxon>
        <taxon>Agaricomycetes</taxon>
        <taxon>Agaricomycetidae</taxon>
        <taxon>Agaricales</taxon>
        <taxon>Agaricineae</taxon>
        <taxon>Crepidotaceae</taxon>
        <taxon>Crepidotus</taxon>
    </lineage>
</organism>
<feature type="signal peptide" evidence="1">
    <location>
        <begin position="1"/>
        <end position="27"/>
    </location>
</feature>
<accession>A0A9P6E8D0</accession>
<comment type="caution">
    <text evidence="2">The sequence shown here is derived from an EMBL/GenBank/DDBJ whole genome shotgun (WGS) entry which is preliminary data.</text>
</comment>
<protein>
    <recommendedName>
        <fullName evidence="4">F-box domain-containing protein</fullName>
    </recommendedName>
</protein>
<keyword evidence="1" id="KW-0732">Signal</keyword>
<dbReference type="AlphaFoldDB" id="A0A9P6E8D0"/>
<evidence type="ECO:0000313" key="3">
    <source>
        <dbReference type="Proteomes" id="UP000807306"/>
    </source>
</evidence>
<keyword evidence="3" id="KW-1185">Reference proteome</keyword>